<dbReference type="EMBL" id="ML213592">
    <property type="protein sequence ID" value="TFK42512.1"/>
    <property type="molecule type" value="Genomic_DNA"/>
</dbReference>
<dbReference type="SUPFAM" id="SSF52777">
    <property type="entry name" value="CoA-dependent acyltransferases"/>
    <property type="match status" value="1"/>
</dbReference>
<organism evidence="1 2">
    <name type="scientific">Crucibulum laeve</name>
    <dbReference type="NCBI Taxonomy" id="68775"/>
    <lineage>
        <taxon>Eukaryota</taxon>
        <taxon>Fungi</taxon>
        <taxon>Dikarya</taxon>
        <taxon>Basidiomycota</taxon>
        <taxon>Agaricomycotina</taxon>
        <taxon>Agaricomycetes</taxon>
        <taxon>Agaricomycetidae</taxon>
        <taxon>Agaricales</taxon>
        <taxon>Agaricineae</taxon>
        <taxon>Nidulariaceae</taxon>
        <taxon>Crucibulum</taxon>
    </lineage>
</organism>
<evidence type="ECO:0000313" key="2">
    <source>
        <dbReference type="Proteomes" id="UP000308652"/>
    </source>
</evidence>
<dbReference type="Gene3D" id="3.30.559.10">
    <property type="entry name" value="Chloramphenicol acetyltransferase-like domain"/>
    <property type="match status" value="1"/>
</dbReference>
<reference evidence="1 2" key="1">
    <citation type="journal article" date="2019" name="Nat. Ecol. Evol.">
        <title>Megaphylogeny resolves global patterns of mushroom evolution.</title>
        <authorList>
            <person name="Varga T."/>
            <person name="Krizsan K."/>
            <person name="Foldi C."/>
            <person name="Dima B."/>
            <person name="Sanchez-Garcia M."/>
            <person name="Sanchez-Ramirez S."/>
            <person name="Szollosi G.J."/>
            <person name="Szarkandi J.G."/>
            <person name="Papp V."/>
            <person name="Albert L."/>
            <person name="Andreopoulos W."/>
            <person name="Angelini C."/>
            <person name="Antonin V."/>
            <person name="Barry K.W."/>
            <person name="Bougher N.L."/>
            <person name="Buchanan P."/>
            <person name="Buyck B."/>
            <person name="Bense V."/>
            <person name="Catcheside P."/>
            <person name="Chovatia M."/>
            <person name="Cooper J."/>
            <person name="Damon W."/>
            <person name="Desjardin D."/>
            <person name="Finy P."/>
            <person name="Geml J."/>
            <person name="Haridas S."/>
            <person name="Hughes K."/>
            <person name="Justo A."/>
            <person name="Karasinski D."/>
            <person name="Kautmanova I."/>
            <person name="Kiss B."/>
            <person name="Kocsube S."/>
            <person name="Kotiranta H."/>
            <person name="LaButti K.M."/>
            <person name="Lechner B.E."/>
            <person name="Liimatainen K."/>
            <person name="Lipzen A."/>
            <person name="Lukacs Z."/>
            <person name="Mihaltcheva S."/>
            <person name="Morgado L.N."/>
            <person name="Niskanen T."/>
            <person name="Noordeloos M.E."/>
            <person name="Ohm R.A."/>
            <person name="Ortiz-Santana B."/>
            <person name="Ovrebo C."/>
            <person name="Racz N."/>
            <person name="Riley R."/>
            <person name="Savchenko A."/>
            <person name="Shiryaev A."/>
            <person name="Soop K."/>
            <person name="Spirin V."/>
            <person name="Szebenyi C."/>
            <person name="Tomsovsky M."/>
            <person name="Tulloss R.E."/>
            <person name="Uehling J."/>
            <person name="Grigoriev I.V."/>
            <person name="Vagvolgyi C."/>
            <person name="Papp T."/>
            <person name="Martin F.M."/>
            <person name="Miettinen O."/>
            <person name="Hibbett D.S."/>
            <person name="Nagy L.G."/>
        </authorList>
    </citation>
    <scope>NUCLEOTIDE SEQUENCE [LARGE SCALE GENOMIC DNA]</scope>
    <source>
        <strain evidence="1 2">CBS 166.37</strain>
    </source>
</reference>
<protein>
    <recommendedName>
        <fullName evidence="3">Condensation domain-containing protein</fullName>
    </recommendedName>
</protein>
<dbReference type="AlphaFoldDB" id="A0A5C3MB22"/>
<dbReference type="Proteomes" id="UP000308652">
    <property type="component" value="Unassembled WGS sequence"/>
</dbReference>
<evidence type="ECO:0008006" key="3">
    <source>
        <dbReference type="Google" id="ProtNLM"/>
    </source>
</evidence>
<gene>
    <name evidence="1" type="ORF">BDQ12DRAFT_644218</name>
</gene>
<name>A0A5C3MB22_9AGAR</name>
<accession>A0A5C3MB22</accession>
<dbReference type="STRING" id="68775.A0A5C3MB22"/>
<keyword evidence="2" id="KW-1185">Reference proteome</keyword>
<dbReference type="OrthoDB" id="3264185at2759"/>
<proteinExistence type="predicted"/>
<sequence>MSSWTKSTWKPRPDSQPNNACFERALGPLETSFYWDSVFNRTADTLRMAEFALTEESNRGFSAVKKDIERSWISLKHEFPLLGATLEERNGSSEVFFTVSEERLRTCISEEIDSRTVESAEEARAIVEVMVNGPPILSNNLLARVSVFHRKDQPSHYYLVLLVAHIITDGMANTTILRTFLDRMSSMPEGLRWDMKERLALASPVEDLDPLQHLSIATRRWRLAIGRTIATNRFKKLSGGHTLPRKITPRTPFTPAYSGSTAVMFSVEQSSNIIRNCRKYNLTFGNVYPVLAHVALARLLCRRFISGEMSSEEWEYRKREPLMTAGPLNLRPFLDPEWFKRGGSGSPLVAISFFYYTLPFMPLGSASSIAPGDSLPDFDKFMSLGRLVLRSHMIKQQATSLMKHPLFSEITSTRLLANEEKTARIKKWQAGGIPEDLSDQPLSALEQGKRGVVASHGGSSFGNVDLFVPLNYPLKNKKGDSTLRLVSSETFLRCRPTELYLGAATSQRKLRIHVFWDVNVFEGAIVKEWLEEVGKAIEFYLGQDDSRQACL</sequence>
<evidence type="ECO:0000313" key="1">
    <source>
        <dbReference type="EMBL" id="TFK42512.1"/>
    </source>
</evidence>
<dbReference type="InterPro" id="IPR023213">
    <property type="entry name" value="CAT-like_dom_sf"/>
</dbReference>